<comment type="caution">
    <text evidence="1">The sequence shown here is derived from an EMBL/GenBank/DDBJ whole genome shotgun (WGS) entry which is preliminary data.</text>
</comment>
<organism evidence="1 2">
    <name type="scientific">Trifolium medium</name>
    <dbReference type="NCBI Taxonomy" id="97028"/>
    <lineage>
        <taxon>Eukaryota</taxon>
        <taxon>Viridiplantae</taxon>
        <taxon>Streptophyta</taxon>
        <taxon>Embryophyta</taxon>
        <taxon>Tracheophyta</taxon>
        <taxon>Spermatophyta</taxon>
        <taxon>Magnoliopsida</taxon>
        <taxon>eudicotyledons</taxon>
        <taxon>Gunneridae</taxon>
        <taxon>Pentapetalae</taxon>
        <taxon>rosids</taxon>
        <taxon>fabids</taxon>
        <taxon>Fabales</taxon>
        <taxon>Fabaceae</taxon>
        <taxon>Papilionoideae</taxon>
        <taxon>50 kb inversion clade</taxon>
        <taxon>NPAAA clade</taxon>
        <taxon>Hologalegina</taxon>
        <taxon>IRL clade</taxon>
        <taxon>Trifolieae</taxon>
        <taxon>Trifolium</taxon>
    </lineage>
</organism>
<keyword evidence="1" id="KW-0808">Transferase</keyword>
<reference evidence="1 2" key="1">
    <citation type="journal article" date="2018" name="Front. Plant Sci.">
        <title>Red Clover (Trifolium pratense) and Zigzag Clover (T. medium) - A Picture of Genomic Similarities and Differences.</title>
        <authorList>
            <person name="Dluhosova J."/>
            <person name="Istvanek J."/>
            <person name="Nedelnik J."/>
            <person name="Repkova J."/>
        </authorList>
    </citation>
    <scope>NUCLEOTIDE SEQUENCE [LARGE SCALE GENOMIC DNA]</scope>
    <source>
        <strain evidence="2">cv. 10/8</strain>
        <tissue evidence="1">Leaf</tissue>
    </source>
</reference>
<dbReference type="AlphaFoldDB" id="A0A392PSD1"/>
<dbReference type="EMBL" id="LXQA010089767">
    <property type="protein sequence ID" value="MCI13825.1"/>
    <property type="molecule type" value="Genomic_DNA"/>
</dbReference>
<sequence length="84" mass="9639">SSNLTMEAFKSAVLKKFTSLNHVPVWKPERPEMLKGGDELKIYKIYPVGLTQRQALYTFRFDGDADFRGHLESNPCAKFEVVFV</sequence>
<feature type="non-terminal residue" evidence="1">
    <location>
        <position position="1"/>
    </location>
</feature>
<evidence type="ECO:0000313" key="1">
    <source>
        <dbReference type="EMBL" id="MCI13825.1"/>
    </source>
</evidence>
<accession>A0A392PSD1</accession>
<proteinExistence type="predicted"/>
<name>A0A392PSD1_9FABA</name>
<evidence type="ECO:0000313" key="2">
    <source>
        <dbReference type="Proteomes" id="UP000265520"/>
    </source>
</evidence>
<dbReference type="GO" id="GO:0016757">
    <property type="term" value="F:glycosyltransferase activity"/>
    <property type="evidence" value="ECO:0007669"/>
    <property type="project" value="UniProtKB-KW"/>
</dbReference>
<keyword evidence="1" id="KW-0328">Glycosyltransferase</keyword>
<keyword evidence="2" id="KW-1185">Reference proteome</keyword>
<protein>
    <submittedName>
        <fullName evidence="1">Glycoprotein 3-alpha-L-fucosyltransferase A-like</fullName>
    </submittedName>
</protein>
<dbReference type="Proteomes" id="UP000265520">
    <property type="component" value="Unassembled WGS sequence"/>
</dbReference>